<evidence type="ECO:0000256" key="1">
    <source>
        <dbReference type="SAM" id="Phobius"/>
    </source>
</evidence>
<comment type="caution">
    <text evidence="2">The sequence shown here is derived from an EMBL/GenBank/DDBJ whole genome shotgun (WGS) entry which is preliminary data.</text>
</comment>
<keyword evidence="3" id="KW-1185">Reference proteome</keyword>
<keyword evidence="1" id="KW-0472">Membrane</keyword>
<protein>
    <submittedName>
        <fullName evidence="2">Uncharacterized protein</fullName>
    </submittedName>
</protein>
<gene>
    <name evidence="2" type="ORF">AAH991_26585</name>
</gene>
<proteinExistence type="predicted"/>
<name>A0ABV0AWN2_9ACTN</name>
<dbReference type="EMBL" id="JBDJAW010000025">
    <property type="protein sequence ID" value="MEN3538706.1"/>
    <property type="molecule type" value="Genomic_DNA"/>
</dbReference>
<dbReference type="Proteomes" id="UP001447516">
    <property type="component" value="Unassembled WGS sequence"/>
</dbReference>
<feature type="transmembrane region" description="Helical" evidence="1">
    <location>
        <begin position="91"/>
        <end position="115"/>
    </location>
</feature>
<organism evidence="2 3">
    <name type="scientific">Microbispora maris</name>
    <dbReference type="NCBI Taxonomy" id="3144104"/>
    <lineage>
        <taxon>Bacteria</taxon>
        <taxon>Bacillati</taxon>
        <taxon>Actinomycetota</taxon>
        <taxon>Actinomycetes</taxon>
        <taxon>Streptosporangiales</taxon>
        <taxon>Streptosporangiaceae</taxon>
        <taxon>Microbispora</taxon>
    </lineage>
</organism>
<keyword evidence="1" id="KW-0812">Transmembrane</keyword>
<feature type="transmembrane region" description="Helical" evidence="1">
    <location>
        <begin position="58"/>
        <end position="79"/>
    </location>
</feature>
<sequence length="155" mass="16060">MRINLARVAMGGLVAGVVLTALNAIKGGAIPAFNAEWAQAMGRLGIEMRGASSGPGTLAFFTATSLVYGLAGVWLYAAIRPRFEDGPRTRILAGAILWLVGYLLPMAGYAGMGLFSARLVALSGGLSLVEMIMAVAAGSWLYRETATRSLASGHG</sequence>
<evidence type="ECO:0000313" key="2">
    <source>
        <dbReference type="EMBL" id="MEN3538706.1"/>
    </source>
</evidence>
<accession>A0ABV0AWN2</accession>
<reference evidence="2 3" key="1">
    <citation type="submission" date="2024-05" db="EMBL/GenBank/DDBJ databases">
        <title>Microbispora sp.ZYX-F-249.</title>
        <authorList>
            <person name="Xie H."/>
        </authorList>
    </citation>
    <scope>NUCLEOTIDE SEQUENCE [LARGE SCALE GENOMIC DNA]</scope>
    <source>
        <strain evidence="2 3">ZYX-F-249</strain>
    </source>
</reference>
<dbReference type="RefSeq" id="WP_346228630.1">
    <property type="nucleotide sequence ID" value="NZ_JBDJAW010000025.1"/>
</dbReference>
<evidence type="ECO:0000313" key="3">
    <source>
        <dbReference type="Proteomes" id="UP001447516"/>
    </source>
</evidence>
<keyword evidence="1" id="KW-1133">Transmembrane helix</keyword>
<feature type="transmembrane region" description="Helical" evidence="1">
    <location>
        <begin position="121"/>
        <end position="142"/>
    </location>
</feature>